<feature type="non-terminal residue" evidence="1">
    <location>
        <position position="1"/>
    </location>
</feature>
<name>X1MI03_9ZZZZ</name>
<sequence length="56" mass="6568">QNLQKSIHNTIVIWDSKFFAKECGISKEQILDLGYQKVKFFVSQNPFYEVAIFTKP</sequence>
<accession>X1MI03</accession>
<proteinExistence type="predicted"/>
<comment type="caution">
    <text evidence="1">The sequence shown here is derived from an EMBL/GenBank/DDBJ whole genome shotgun (WGS) entry which is preliminary data.</text>
</comment>
<gene>
    <name evidence="1" type="ORF">S06H3_09786</name>
</gene>
<evidence type="ECO:0000313" key="1">
    <source>
        <dbReference type="EMBL" id="GAI17701.1"/>
    </source>
</evidence>
<organism evidence="1">
    <name type="scientific">marine sediment metagenome</name>
    <dbReference type="NCBI Taxonomy" id="412755"/>
    <lineage>
        <taxon>unclassified sequences</taxon>
        <taxon>metagenomes</taxon>
        <taxon>ecological metagenomes</taxon>
    </lineage>
</organism>
<reference evidence="1" key="1">
    <citation type="journal article" date="2014" name="Front. Microbiol.">
        <title>High frequency of phylogenetically diverse reductive dehalogenase-homologous genes in deep subseafloor sedimentary metagenomes.</title>
        <authorList>
            <person name="Kawai M."/>
            <person name="Futagami T."/>
            <person name="Toyoda A."/>
            <person name="Takaki Y."/>
            <person name="Nishi S."/>
            <person name="Hori S."/>
            <person name="Arai W."/>
            <person name="Tsubouchi T."/>
            <person name="Morono Y."/>
            <person name="Uchiyama I."/>
            <person name="Ito T."/>
            <person name="Fujiyama A."/>
            <person name="Inagaki F."/>
            <person name="Takami H."/>
        </authorList>
    </citation>
    <scope>NUCLEOTIDE SEQUENCE</scope>
    <source>
        <strain evidence="1">Expedition CK06-06</strain>
    </source>
</reference>
<protein>
    <submittedName>
        <fullName evidence="1">Uncharacterized protein</fullName>
    </submittedName>
</protein>
<dbReference type="AlphaFoldDB" id="X1MI03"/>
<dbReference type="EMBL" id="BARV01004385">
    <property type="protein sequence ID" value="GAI17701.1"/>
    <property type="molecule type" value="Genomic_DNA"/>
</dbReference>